<feature type="compositionally biased region" description="Basic residues" evidence="14">
    <location>
        <begin position="363"/>
        <end position="372"/>
    </location>
</feature>
<proteinExistence type="inferred from homology"/>
<keyword evidence="6" id="KW-0744">Spermatogenesis</keyword>
<evidence type="ECO:0000256" key="11">
    <source>
        <dbReference type="ARBA" id="ARBA00023242"/>
    </source>
</evidence>
<dbReference type="GO" id="GO:0008380">
    <property type="term" value="P:RNA splicing"/>
    <property type="evidence" value="ECO:0007669"/>
    <property type="project" value="UniProtKB-KW"/>
</dbReference>
<dbReference type="InterPro" id="IPR034887">
    <property type="entry name" value="LARP7_RRM1"/>
</dbReference>
<dbReference type="Gene3D" id="1.10.10.10">
    <property type="entry name" value="Winged helix-like DNA-binding domain superfamily/Winged helix DNA-binding domain"/>
    <property type="match status" value="1"/>
</dbReference>
<dbReference type="InterPro" id="IPR002344">
    <property type="entry name" value="Lupus_La"/>
</dbReference>
<evidence type="ECO:0000313" key="21">
    <source>
        <dbReference type="RefSeq" id="XP_015589919.1"/>
    </source>
</evidence>
<evidence type="ECO:0000256" key="8">
    <source>
        <dbReference type="ARBA" id="ARBA00023015"/>
    </source>
</evidence>
<evidence type="ECO:0000259" key="15">
    <source>
        <dbReference type="PROSITE" id="PS50102"/>
    </source>
</evidence>
<keyword evidence="5" id="KW-0221">Differentiation</keyword>
<dbReference type="InterPro" id="IPR036388">
    <property type="entry name" value="WH-like_DNA-bd_sf"/>
</dbReference>
<dbReference type="CTD" id="51574"/>
<dbReference type="KEGG" id="ccin:107265210"/>
<evidence type="ECO:0000313" key="22">
    <source>
        <dbReference type="RefSeq" id="XP_024938123.1"/>
    </source>
</evidence>
<dbReference type="GO" id="GO:0030154">
    <property type="term" value="P:cell differentiation"/>
    <property type="evidence" value="ECO:0007669"/>
    <property type="project" value="UniProtKB-KW"/>
</dbReference>
<dbReference type="InterPro" id="IPR006630">
    <property type="entry name" value="La_HTH"/>
</dbReference>
<keyword evidence="4" id="KW-0507">mRNA processing</keyword>
<evidence type="ECO:0000313" key="18">
    <source>
        <dbReference type="Proteomes" id="UP000694920"/>
    </source>
</evidence>
<dbReference type="GO" id="GO:0007283">
    <property type="term" value="P:spermatogenesis"/>
    <property type="evidence" value="ECO:0007669"/>
    <property type="project" value="UniProtKB-KW"/>
</dbReference>
<evidence type="ECO:0000313" key="20">
    <source>
        <dbReference type="RefSeq" id="XP_015589918.1"/>
    </source>
</evidence>
<evidence type="ECO:0000313" key="23">
    <source>
        <dbReference type="RefSeq" id="XP_024938124.1"/>
    </source>
</evidence>
<dbReference type="PANTHER" id="PTHR22792:SF62">
    <property type="entry name" value="LA-RELATED PROTEIN 7"/>
    <property type="match status" value="1"/>
</dbReference>
<dbReference type="PANTHER" id="PTHR22792">
    <property type="entry name" value="LUPUS LA PROTEIN-RELATED"/>
    <property type="match status" value="1"/>
</dbReference>
<feature type="region of interest" description="Disordered" evidence="14">
    <location>
        <begin position="283"/>
        <end position="432"/>
    </location>
</feature>
<dbReference type="SUPFAM" id="SSF46785">
    <property type="entry name" value="Winged helix' DNA-binding domain"/>
    <property type="match status" value="1"/>
</dbReference>
<organism evidence="18 19">
    <name type="scientific">Cephus cinctus</name>
    <name type="common">Wheat stem sawfly</name>
    <dbReference type="NCBI Taxonomy" id="211228"/>
    <lineage>
        <taxon>Eukaryota</taxon>
        <taxon>Metazoa</taxon>
        <taxon>Ecdysozoa</taxon>
        <taxon>Arthropoda</taxon>
        <taxon>Hexapoda</taxon>
        <taxon>Insecta</taxon>
        <taxon>Pterygota</taxon>
        <taxon>Neoptera</taxon>
        <taxon>Endopterygota</taxon>
        <taxon>Hymenoptera</taxon>
        <taxon>Cephoidea</taxon>
        <taxon>Cephidae</taxon>
        <taxon>Cephus</taxon>
    </lineage>
</organism>
<accession>A0AAJ7FFZ0</accession>
<dbReference type="Pfam" id="PF08777">
    <property type="entry name" value="RRM_3"/>
    <property type="match status" value="1"/>
</dbReference>
<dbReference type="GeneID" id="107265210"/>
<evidence type="ECO:0000256" key="6">
    <source>
        <dbReference type="ARBA" id="ARBA00022871"/>
    </source>
</evidence>
<dbReference type="RefSeq" id="XP_015589918.1">
    <property type="nucleotide sequence ID" value="XM_015734432.2"/>
</dbReference>
<dbReference type="InterPro" id="IPR012677">
    <property type="entry name" value="Nucleotide-bd_a/b_plait_sf"/>
</dbReference>
<feature type="domain" description="HTH La-type RNA-binding" evidence="16">
    <location>
        <begin position="43"/>
        <end position="132"/>
    </location>
</feature>
<dbReference type="AlphaFoldDB" id="A0AAJ7FFZ0"/>
<dbReference type="RefSeq" id="XP_015589916.1">
    <property type="nucleotide sequence ID" value="XM_015734430.2"/>
</dbReference>
<dbReference type="RefSeq" id="XP_024938124.1">
    <property type="nucleotide sequence ID" value="XM_025082356.1"/>
</dbReference>
<evidence type="ECO:0000256" key="13">
    <source>
        <dbReference type="PROSITE-ProRule" id="PRU00332"/>
    </source>
</evidence>
<evidence type="ECO:0000256" key="14">
    <source>
        <dbReference type="SAM" id="MobiDB-lite"/>
    </source>
</evidence>
<feature type="domain" description="RRM" evidence="15">
    <location>
        <begin position="137"/>
        <end position="222"/>
    </location>
</feature>
<feature type="compositionally biased region" description="Basic and acidic residues" evidence="14">
    <location>
        <begin position="283"/>
        <end position="294"/>
    </location>
</feature>
<dbReference type="PRINTS" id="PR00302">
    <property type="entry name" value="LUPUSLA"/>
</dbReference>
<dbReference type="GO" id="GO:0003723">
    <property type="term" value="F:RNA binding"/>
    <property type="evidence" value="ECO:0007669"/>
    <property type="project" value="UniProtKB-UniRule"/>
</dbReference>
<keyword evidence="8" id="KW-0805">Transcription regulation</keyword>
<feature type="compositionally biased region" description="Acidic residues" evidence="14">
    <location>
        <begin position="394"/>
        <end position="404"/>
    </location>
</feature>
<evidence type="ECO:0000256" key="12">
    <source>
        <dbReference type="ARBA" id="ARBA00029640"/>
    </source>
</evidence>
<keyword evidence="10" id="KW-0508">mRNA splicing</keyword>
<keyword evidence="9" id="KW-0804">Transcription</keyword>
<comment type="subcellular location">
    <subcellularLocation>
        <location evidence="1">Nucleus</location>
        <location evidence="1">Nucleoplasm</location>
    </subcellularLocation>
</comment>
<dbReference type="PROSITE" id="PS51939">
    <property type="entry name" value="XRRM"/>
    <property type="match status" value="1"/>
</dbReference>
<protein>
    <recommendedName>
        <fullName evidence="3">La-related protein 7</fullName>
    </recommendedName>
    <alternativeName>
        <fullName evidence="12">La ribonucleoprotein domain family member 7</fullName>
    </alternativeName>
</protein>
<evidence type="ECO:0000313" key="19">
    <source>
        <dbReference type="RefSeq" id="XP_015589916.1"/>
    </source>
</evidence>
<dbReference type="Pfam" id="PF05383">
    <property type="entry name" value="La"/>
    <property type="match status" value="1"/>
</dbReference>
<name>A0AAJ7FFZ0_CEPCN</name>
<evidence type="ECO:0000256" key="7">
    <source>
        <dbReference type="ARBA" id="ARBA00022884"/>
    </source>
</evidence>
<dbReference type="Proteomes" id="UP000694920">
    <property type="component" value="Unplaced"/>
</dbReference>
<dbReference type="InterPro" id="IPR000504">
    <property type="entry name" value="RRM_dom"/>
</dbReference>
<dbReference type="SUPFAM" id="SSF54928">
    <property type="entry name" value="RNA-binding domain, RBD"/>
    <property type="match status" value="1"/>
</dbReference>
<dbReference type="CDD" id="cd12290">
    <property type="entry name" value="RRM1_LARP7"/>
    <property type="match status" value="1"/>
</dbReference>
<feature type="compositionally biased region" description="Basic residues" evidence="14">
    <location>
        <begin position="409"/>
        <end position="421"/>
    </location>
</feature>
<dbReference type="Gene3D" id="3.30.70.330">
    <property type="match status" value="2"/>
</dbReference>
<comment type="similarity">
    <text evidence="2">Belongs to the LARP7 family.</text>
</comment>
<feature type="domain" description="XRRM" evidence="17">
    <location>
        <begin position="500"/>
        <end position="609"/>
    </location>
</feature>
<evidence type="ECO:0000256" key="3">
    <source>
        <dbReference type="ARBA" id="ARBA00015867"/>
    </source>
</evidence>
<evidence type="ECO:0000256" key="10">
    <source>
        <dbReference type="ARBA" id="ARBA00023187"/>
    </source>
</evidence>
<dbReference type="InterPro" id="IPR045180">
    <property type="entry name" value="La_dom_prot"/>
</dbReference>
<dbReference type="GO" id="GO:0005654">
    <property type="term" value="C:nucleoplasm"/>
    <property type="evidence" value="ECO:0007669"/>
    <property type="project" value="UniProtKB-SubCell"/>
</dbReference>
<keyword evidence="11" id="KW-0539">Nucleus</keyword>
<dbReference type="SMART" id="SM00715">
    <property type="entry name" value="LA"/>
    <property type="match status" value="1"/>
</dbReference>
<feature type="compositionally biased region" description="Basic and acidic residues" evidence="14">
    <location>
        <begin position="334"/>
        <end position="362"/>
    </location>
</feature>
<evidence type="ECO:0000259" key="16">
    <source>
        <dbReference type="PROSITE" id="PS50961"/>
    </source>
</evidence>
<dbReference type="RefSeq" id="XP_024938123.1">
    <property type="nucleotide sequence ID" value="XM_025082355.1"/>
</dbReference>
<keyword evidence="18" id="KW-1185">Reference proteome</keyword>
<sequence>MVTEEQQSDMELASELVPVPQVQNLLAPETVKQLANVTQRKPRHRKKALYAAILKQMEFYFGDANLSKDRFLGTLIKENPQVDLAIFLRFNKIRSLTDDITKIAKALQSSTMLSVSEDGTKVSRITPICQKENADECTVYVQGLPPDAAHDWLSNVFSQYGPIAYVSIPRYKSNKKIKGFAFVEFETVESADACLKAFRENGCELPSQTSPDDLLSITTFNEPEVAGETGKENIKIDVINDIEDAKKGVQLVETKPKENDILKKGKRKYEEFENIREDNIVETSEKDKDMESKKEKKRKRKNSPEVGNAEDLTKSEPDDEQIMTEEKHRKRKITISEDVKEGKHDLSAQNIEKFEDVTDSQKNKKSKKRKLKSTLDDASEIFRSCTENGRTSECDESAENAEQEEASKTQKKRKRKRKRHSKNENPETTEIGMQVMAKKDWKRLRNRYLELQRSKMKSLKQHLRRARWNQWNSYEKNKPDKEEVEEKGHLKVENTNQRFSYTPGVIVSIEMEEPCVDVQNFKMELKGNTNVRYIDVTEGSTQAFVRCDTADAAKALAQKTTKGRSLKILQDEDEKLYWEKMVRDREEKLSKKIRVKQRGRDKLLKKAEKELGKHIKFDEV</sequence>
<dbReference type="PROSITE" id="PS50961">
    <property type="entry name" value="HTH_LA"/>
    <property type="match status" value="1"/>
</dbReference>
<dbReference type="GO" id="GO:1990904">
    <property type="term" value="C:ribonucleoprotein complex"/>
    <property type="evidence" value="ECO:0007669"/>
    <property type="project" value="UniProtKB-UniRule"/>
</dbReference>
<evidence type="ECO:0000256" key="5">
    <source>
        <dbReference type="ARBA" id="ARBA00022782"/>
    </source>
</evidence>
<dbReference type="RefSeq" id="XP_015589919.1">
    <property type="nucleotide sequence ID" value="XM_015734433.2"/>
</dbReference>
<evidence type="ECO:0000256" key="2">
    <source>
        <dbReference type="ARBA" id="ARBA00008680"/>
    </source>
</evidence>
<keyword evidence="7 13" id="KW-0694">RNA-binding</keyword>
<evidence type="ECO:0000259" key="17">
    <source>
        <dbReference type="PROSITE" id="PS51939"/>
    </source>
</evidence>
<evidence type="ECO:0000256" key="9">
    <source>
        <dbReference type="ARBA" id="ARBA00023163"/>
    </source>
</evidence>
<dbReference type="InterPro" id="IPR036390">
    <property type="entry name" value="WH_DNA-bd_sf"/>
</dbReference>
<dbReference type="InterPro" id="IPR035979">
    <property type="entry name" value="RBD_domain_sf"/>
</dbReference>
<dbReference type="GO" id="GO:0006397">
    <property type="term" value="P:mRNA processing"/>
    <property type="evidence" value="ECO:0007669"/>
    <property type="project" value="UniProtKB-KW"/>
</dbReference>
<evidence type="ECO:0000256" key="1">
    <source>
        <dbReference type="ARBA" id="ARBA00004642"/>
    </source>
</evidence>
<dbReference type="CDD" id="cd07323">
    <property type="entry name" value="LAM"/>
    <property type="match status" value="1"/>
</dbReference>
<gene>
    <name evidence="19 20 21 22 23" type="primary">LOC107265210</name>
</gene>
<dbReference type="SMART" id="SM00360">
    <property type="entry name" value="RRM"/>
    <property type="match status" value="1"/>
</dbReference>
<evidence type="ECO:0000256" key="4">
    <source>
        <dbReference type="ARBA" id="ARBA00022664"/>
    </source>
</evidence>
<dbReference type="InterPro" id="IPR014886">
    <property type="entry name" value="La_xRRM"/>
</dbReference>
<dbReference type="Pfam" id="PF00076">
    <property type="entry name" value="RRM_1"/>
    <property type="match status" value="1"/>
</dbReference>
<dbReference type="PROSITE" id="PS50102">
    <property type="entry name" value="RRM"/>
    <property type="match status" value="1"/>
</dbReference>
<reference evidence="19 20" key="1">
    <citation type="submission" date="2025-04" db="UniProtKB">
        <authorList>
            <consortium name="RefSeq"/>
        </authorList>
    </citation>
    <scope>IDENTIFICATION</scope>
</reference>